<name>A0A3A8QYX6_9BACT</name>
<evidence type="ECO:0000313" key="1">
    <source>
        <dbReference type="EMBL" id="RKH72120.1"/>
    </source>
</evidence>
<keyword evidence="2" id="KW-1185">Reference proteome</keyword>
<proteinExistence type="predicted"/>
<accession>A0A3A8QYX6</accession>
<dbReference type="Proteomes" id="UP000282656">
    <property type="component" value="Unassembled WGS sequence"/>
</dbReference>
<gene>
    <name evidence="1" type="ORF">D7X96_05840</name>
</gene>
<organism evidence="1 2">
    <name type="scientific">Corallococcus interemptor</name>
    <dbReference type="NCBI Taxonomy" id="2316720"/>
    <lineage>
        <taxon>Bacteria</taxon>
        <taxon>Pseudomonadati</taxon>
        <taxon>Myxococcota</taxon>
        <taxon>Myxococcia</taxon>
        <taxon>Myxococcales</taxon>
        <taxon>Cystobacterineae</taxon>
        <taxon>Myxococcaceae</taxon>
        <taxon>Corallococcus</taxon>
    </lineage>
</organism>
<dbReference type="EMBL" id="RAWM01000010">
    <property type="protein sequence ID" value="RKH72120.1"/>
    <property type="molecule type" value="Genomic_DNA"/>
</dbReference>
<reference evidence="2" key="1">
    <citation type="submission" date="2018-09" db="EMBL/GenBank/DDBJ databases">
        <authorList>
            <person name="Livingstone P.G."/>
            <person name="Whitworth D.E."/>
        </authorList>
    </citation>
    <scope>NUCLEOTIDE SEQUENCE [LARGE SCALE GENOMIC DNA]</scope>
    <source>
        <strain evidence="2">AB047A</strain>
    </source>
</reference>
<evidence type="ECO:0000313" key="2">
    <source>
        <dbReference type="Proteomes" id="UP000282656"/>
    </source>
</evidence>
<sequence length="269" mass="29333">MLLLTVLATPPAAAEAPPSPSKAACPSALRVVVDPQELKKQVRAATTTAGLRKLLHPLGLDSAWEQLECLKEEGPASAQLDVFRARILSADTQDVVLQARGQLCEGNKLLAGVVLHPLSAKNTFCAIPMEFLPGSAEGESLRVVFSFENLTDPVRQVFRVEMTETDARNEDETLSYWEAQEGRLRSIFTIKSTSHMGFVHGGTDVKVTPVGDTFPRVLEIKESSTNCGRFTDMPSGESVYDSSCTDAANEARMCYRRKSPGEPGRYDKC</sequence>
<protein>
    <submittedName>
        <fullName evidence="1">Uncharacterized protein</fullName>
    </submittedName>
</protein>
<comment type="caution">
    <text evidence="1">The sequence shown here is derived from an EMBL/GenBank/DDBJ whole genome shotgun (WGS) entry which is preliminary data.</text>
</comment>
<dbReference type="AlphaFoldDB" id="A0A3A8QYX6"/>